<accession>A0A292PTW0</accession>
<evidence type="ECO:0000313" key="2">
    <source>
        <dbReference type="Proteomes" id="UP001412239"/>
    </source>
</evidence>
<keyword evidence="2" id="KW-1185">Reference proteome</keyword>
<name>A0A292PTW0_9PEZI</name>
<dbReference type="EMBL" id="LN891064">
    <property type="protein sequence ID" value="CUS09913.1"/>
    <property type="molecule type" value="Genomic_DNA"/>
</dbReference>
<dbReference type="Proteomes" id="UP001412239">
    <property type="component" value="Unassembled WGS sequence"/>
</dbReference>
<reference evidence="1" key="1">
    <citation type="submission" date="2015-10" db="EMBL/GenBank/DDBJ databases">
        <authorList>
            <person name="Regsiter A."/>
            <person name="william w."/>
        </authorList>
    </citation>
    <scope>NUCLEOTIDE SEQUENCE</scope>
    <source>
        <strain evidence="1">Montdore</strain>
    </source>
</reference>
<dbReference type="Gene3D" id="2.70.50.70">
    <property type="match status" value="1"/>
</dbReference>
<protein>
    <recommendedName>
        <fullName evidence="3">Chitin-binding type-4 domain-containing protein</fullName>
    </recommendedName>
</protein>
<gene>
    <name evidence="1" type="ORF">GSTUAT00005997001</name>
</gene>
<sequence length="212" mass="23289">MAARGCRRSSAQRRQLSNRHLIRRRTHLQSVKPFIGDCPHGAVENTLYTTEQTFDFPVPSISHRGSGLFAWTWFTVTGFRQTYMNCAHVEIVGGGGGGGWPTGASDMFIGEINQCKTREFGNLYFPDPGSVVQFGGKRNWVNAGPIVVCSIPPQVLPSALMPRRKARMARMLNRGVELVNRAFGGGVWDAGRRRGCTSILDLIEGLLIGGLL</sequence>
<proteinExistence type="predicted"/>
<dbReference type="AlphaFoldDB" id="A0A292PTW0"/>
<dbReference type="PANTHER" id="PTHR36182">
    <property type="entry name" value="PROTEIN, PUTATIVE (AFU_ORTHOLOGUE AFUA_6G10930)-RELATED"/>
    <property type="match status" value="1"/>
</dbReference>
<dbReference type="PANTHER" id="PTHR36182:SF1">
    <property type="entry name" value="PROTEIN, PUTATIVE (AFU_ORTHOLOGUE AFUA_6G10930)-RELATED"/>
    <property type="match status" value="1"/>
</dbReference>
<evidence type="ECO:0000313" key="1">
    <source>
        <dbReference type="EMBL" id="CUS09913.1"/>
    </source>
</evidence>
<evidence type="ECO:0008006" key="3">
    <source>
        <dbReference type="Google" id="ProtNLM"/>
    </source>
</evidence>
<organism evidence="1 2">
    <name type="scientific">Tuber aestivum</name>
    <name type="common">summer truffle</name>
    <dbReference type="NCBI Taxonomy" id="59557"/>
    <lineage>
        <taxon>Eukaryota</taxon>
        <taxon>Fungi</taxon>
        <taxon>Dikarya</taxon>
        <taxon>Ascomycota</taxon>
        <taxon>Pezizomycotina</taxon>
        <taxon>Pezizomycetes</taxon>
        <taxon>Pezizales</taxon>
        <taxon>Tuberaceae</taxon>
        <taxon>Tuber</taxon>
    </lineage>
</organism>